<organism evidence="6">
    <name type="scientific">Sarcoptes scabiei</name>
    <name type="common">Itch mite</name>
    <name type="synonym">Acarus scabiei</name>
    <dbReference type="NCBI Taxonomy" id="52283"/>
    <lineage>
        <taxon>Eukaryota</taxon>
        <taxon>Metazoa</taxon>
        <taxon>Ecdysozoa</taxon>
        <taxon>Arthropoda</taxon>
        <taxon>Chelicerata</taxon>
        <taxon>Arachnida</taxon>
        <taxon>Acari</taxon>
        <taxon>Acariformes</taxon>
        <taxon>Sarcoptiformes</taxon>
        <taxon>Astigmata</taxon>
        <taxon>Psoroptidia</taxon>
        <taxon>Sarcoptoidea</taxon>
        <taxon>Sarcoptidae</taxon>
        <taxon>Sarcoptinae</taxon>
        <taxon>Sarcoptes</taxon>
    </lineage>
</organism>
<dbReference type="InterPro" id="IPR035647">
    <property type="entry name" value="EFG_III/V"/>
</dbReference>
<dbReference type="InterPro" id="IPR005225">
    <property type="entry name" value="Small_GTP-bd"/>
</dbReference>
<dbReference type="Gene3D" id="3.40.50.300">
    <property type="entry name" value="P-loop containing nucleotide triphosphate hydrolases"/>
    <property type="match status" value="1"/>
</dbReference>
<dbReference type="GO" id="GO:0005739">
    <property type="term" value="C:mitochondrion"/>
    <property type="evidence" value="ECO:0007669"/>
    <property type="project" value="TreeGrafter"/>
</dbReference>
<evidence type="ECO:0000313" key="7">
    <source>
        <dbReference type="EnsemblMetazoa" id="KAF7492273.1"/>
    </source>
</evidence>
<dbReference type="InterPro" id="IPR009000">
    <property type="entry name" value="Transl_B-barrel_sf"/>
</dbReference>
<keyword evidence="2" id="KW-0378">Hydrolase</keyword>
<dbReference type="InterPro" id="IPR006297">
    <property type="entry name" value="EF-4"/>
</dbReference>
<dbReference type="Proteomes" id="UP000070412">
    <property type="component" value="Unassembled WGS sequence"/>
</dbReference>
<dbReference type="OrthoDB" id="1074at2759"/>
<dbReference type="GO" id="GO:0005525">
    <property type="term" value="F:GTP binding"/>
    <property type="evidence" value="ECO:0007669"/>
    <property type="project" value="UniProtKB-KW"/>
</dbReference>
<dbReference type="PRINTS" id="PR00315">
    <property type="entry name" value="ELONGATNFCT"/>
</dbReference>
<dbReference type="InterPro" id="IPR000795">
    <property type="entry name" value="T_Tr_GTP-bd_dom"/>
</dbReference>
<dbReference type="SUPFAM" id="SSF52540">
    <property type="entry name" value="P-loop containing nucleoside triphosphate hydrolases"/>
    <property type="match status" value="1"/>
</dbReference>
<dbReference type="PROSITE" id="PS51722">
    <property type="entry name" value="G_TR_2"/>
    <property type="match status" value="1"/>
</dbReference>
<reference evidence="7" key="3">
    <citation type="submission" date="2022-06" db="UniProtKB">
        <authorList>
            <consortium name="EnsemblMetazoa"/>
        </authorList>
    </citation>
    <scope>IDENTIFICATION</scope>
</reference>
<dbReference type="AlphaFoldDB" id="A0A834R990"/>
<dbReference type="CDD" id="cd01890">
    <property type="entry name" value="LepA"/>
    <property type="match status" value="1"/>
</dbReference>
<dbReference type="Gene3D" id="3.30.70.870">
    <property type="entry name" value="Elongation Factor G (Translational Gtpase), domain 3"/>
    <property type="match status" value="1"/>
</dbReference>
<dbReference type="GO" id="GO:0003924">
    <property type="term" value="F:GTPase activity"/>
    <property type="evidence" value="ECO:0007669"/>
    <property type="project" value="InterPro"/>
</dbReference>
<dbReference type="InterPro" id="IPR031157">
    <property type="entry name" value="G_TR_CS"/>
</dbReference>
<accession>A0A834R990</accession>
<reference evidence="8" key="1">
    <citation type="journal article" date="2020" name="PLoS Negl. Trop. Dis.">
        <title>High-quality nuclear genome for Sarcoptes scabiei-A critical resource for a neglected parasite.</title>
        <authorList>
            <person name="Korhonen P.K."/>
            <person name="Gasser R.B."/>
            <person name="Ma G."/>
            <person name="Wang T."/>
            <person name="Stroehlein A.J."/>
            <person name="Young N.D."/>
            <person name="Ang C.S."/>
            <person name="Fernando D.D."/>
            <person name="Lu H.C."/>
            <person name="Taylor S."/>
            <person name="Reynolds S.L."/>
            <person name="Mofiz E."/>
            <person name="Najaraj S.H."/>
            <person name="Gowda H."/>
            <person name="Madugundu A."/>
            <person name="Renuse S."/>
            <person name="Holt D."/>
            <person name="Pandey A."/>
            <person name="Papenfuss A.T."/>
            <person name="Fischer K."/>
        </authorList>
    </citation>
    <scope>NUCLEOTIDE SEQUENCE [LARGE SCALE GENOMIC DNA]</scope>
</reference>
<dbReference type="GO" id="GO:0097177">
    <property type="term" value="F:mitochondrial ribosome binding"/>
    <property type="evidence" value="ECO:0007669"/>
    <property type="project" value="TreeGrafter"/>
</dbReference>
<evidence type="ECO:0000256" key="1">
    <source>
        <dbReference type="ARBA" id="ARBA00022741"/>
    </source>
</evidence>
<dbReference type="SUPFAM" id="SSF54980">
    <property type="entry name" value="EF-G C-terminal domain-like"/>
    <property type="match status" value="1"/>
</dbReference>
<dbReference type="SUPFAM" id="SSF50447">
    <property type="entry name" value="Translation proteins"/>
    <property type="match status" value="1"/>
</dbReference>
<keyword evidence="4" id="KW-0472">Membrane</keyword>
<dbReference type="EnsemblMetazoa" id="SSS_6660s_mrna">
    <property type="protein sequence ID" value="KAF7492273.1"/>
    <property type="gene ID" value="SSS_6660"/>
</dbReference>
<evidence type="ECO:0000259" key="5">
    <source>
        <dbReference type="PROSITE" id="PS51722"/>
    </source>
</evidence>
<dbReference type="PROSITE" id="PS00301">
    <property type="entry name" value="G_TR_1"/>
    <property type="match status" value="1"/>
</dbReference>
<evidence type="ECO:0000256" key="3">
    <source>
        <dbReference type="ARBA" id="ARBA00023134"/>
    </source>
</evidence>
<proteinExistence type="predicted"/>
<dbReference type="EMBL" id="WVUK01000056">
    <property type="protein sequence ID" value="KAF7492273.1"/>
    <property type="molecule type" value="Genomic_DNA"/>
</dbReference>
<sequence>MFFLFRRSLVVLKCSLKNSLNQIESIRRISLTRFSRSSINDDLSIKIIQDSKIETIDLSRFDAKKIRNFCVIAHIDHGKSTLSDRFIEMTGTVAKDQLEEQFLDNLQVERERGITVKAQTCSLFWNYKNEEYLLNLIDTPGHVDFSYEVWRSLSACEGAILLVDANSGVQAQTIAHFNHALLSDLVIIPVLNKIDLKNADIESTLQQLKKLFEFTPEETLKVSAKTGLGVETLLNEIVERIPPPPEIKSDQLKAVVFDLWFEKFKGIILLIRVIEGQIKIGDRIRASSHTDKVHTVKELNVLHPYQKPIGGNPPTLYAGQVGVVVANINDNADVTIGDYLVHDDDADELLKDLKESKTKSLKSNPMVFASIYPCEKANFNDLKKNLQKLLLNDCSVQMSQESHIVLGNGFKLGFLGLLHMEVFCQRLDDEFDAPVVITAPSVPYKIKIKGEKNIKQYKSDELIITNASQLPNPLIITNYYEPMVKGTIITPDGFLNSITSLCMDRRGNK</sequence>
<dbReference type="FunFam" id="3.40.50.300:FF:000078">
    <property type="entry name" value="Elongation factor 4"/>
    <property type="match status" value="1"/>
</dbReference>
<reference evidence="6" key="2">
    <citation type="submission" date="2020-01" db="EMBL/GenBank/DDBJ databases">
        <authorList>
            <person name="Korhonen P.K.K."/>
            <person name="Guangxu M.G."/>
            <person name="Wang T.W."/>
            <person name="Stroehlein A.J.S."/>
            <person name="Young N.D."/>
            <person name="Ang C.-S.A."/>
            <person name="Fernando D.W.F."/>
            <person name="Lu H.L."/>
            <person name="Taylor S.T."/>
            <person name="Ehtesham M.E.M."/>
            <person name="Najaraj S.H.N."/>
            <person name="Harsha G.H.G."/>
            <person name="Madugundu A.M."/>
            <person name="Renuse S.R."/>
            <person name="Holt D.H."/>
            <person name="Pandey A.P."/>
            <person name="Papenfuss A.P."/>
            <person name="Gasser R.B.G."/>
            <person name="Fischer K.F."/>
        </authorList>
    </citation>
    <scope>NUCLEOTIDE SEQUENCE</scope>
    <source>
        <strain evidence="6">SSS_KF_BRIS2020</strain>
    </source>
</reference>
<name>A0A834R990_SARSC</name>
<dbReference type="Gene3D" id="2.40.30.10">
    <property type="entry name" value="Translation factors"/>
    <property type="match status" value="1"/>
</dbReference>
<dbReference type="NCBIfam" id="TIGR00231">
    <property type="entry name" value="small_GTP"/>
    <property type="match status" value="1"/>
</dbReference>
<dbReference type="InterPro" id="IPR027417">
    <property type="entry name" value="P-loop_NTPase"/>
</dbReference>
<evidence type="ECO:0000256" key="2">
    <source>
        <dbReference type="ARBA" id="ARBA00022801"/>
    </source>
</evidence>
<dbReference type="Pfam" id="PF00009">
    <property type="entry name" value="GTP_EFTU"/>
    <property type="match status" value="1"/>
</dbReference>
<dbReference type="PANTHER" id="PTHR43512:SF7">
    <property type="entry name" value="TRANSLATION FACTOR GUF1, MITOCHONDRIAL"/>
    <property type="match status" value="1"/>
</dbReference>
<protein>
    <submittedName>
        <fullName evidence="6">Translation factor GUF1 -like protein, mitochondrial</fullName>
    </submittedName>
</protein>
<gene>
    <name evidence="6" type="ORF">SSS_6660</name>
</gene>
<keyword evidence="8" id="KW-1185">Reference proteome</keyword>
<dbReference type="PANTHER" id="PTHR43512">
    <property type="entry name" value="TRANSLATION FACTOR GUF1-RELATED"/>
    <property type="match status" value="1"/>
</dbReference>
<dbReference type="Gene3D" id="3.30.70.240">
    <property type="match status" value="1"/>
</dbReference>
<dbReference type="GO" id="GO:0045727">
    <property type="term" value="P:positive regulation of translation"/>
    <property type="evidence" value="ECO:0007669"/>
    <property type="project" value="TreeGrafter"/>
</dbReference>
<evidence type="ECO:0000313" key="6">
    <source>
        <dbReference type="EMBL" id="KAF7492273.1"/>
    </source>
</evidence>
<evidence type="ECO:0000256" key="4">
    <source>
        <dbReference type="ARBA" id="ARBA00023136"/>
    </source>
</evidence>
<feature type="domain" description="Tr-type G" evidence="5">
    <location>
        <begin position="64"/>
        <end position="246"/>
    </location>
</feature>
<keyword evidence="1" id="KW-0547">Nucleotide-binding</keyword>
<evidence type="ECO:0000313" key="8">
    <source>
        <dbReference type="Proteomes" id="UP000070412"/>
    </source>
</evidence>
<keyword evidence="3" id="KW-0342">GTP-binding</keyword>